<accession>A0A7S2WP25</accession>
<dbReference type="Pfam" id="PF12796">
    <property type="entry name" value="Ank_2"/>
    <property type="match status" value="2"/>
</dbReference>
<dbReference type="PROSITE" id="PS50088">
    <property type="entry name" value="ANK_REPEAT"/>
    <property type="match status" value="3"/>
</dbReference>
<feature type="repeat" description="ANK" evidence="3">
    <location>
        <begin position="164"/>
        <end position="196"/>
    </location>
</feature>
<evidence type="ECO:0000256" key="4">
    <source>
        <dbReference type="SAM" id="Coils"/>
    </source>
</evidence>
<protein>
    <submittedName>
        <fullName evidence="5">Uncharacterized protein</fullName>
    </submittedName>
</protein>
<keyword evidence="1" id="KW-0677">Repeat</keyword>
<evidence type="ECO:0000256" key="3">
    <source>
        <dbReference type="PROSITE-ProRule" id="PRU00023"/>
    </source>
</evidence>
<feature type="repeat" description="ANK" evidence="3">
    <location>
        <begin position="130"/>
        <end position="163"/>
    </location>
</feature>
<feature type="coiled-coil region" evidence="4">
    <location>
        <begin position="303"/>
        <end position="365"/>
    </location>
</feature>
<proteinExistence type="predicted"/>
<dbReference type="EMBL" id="HBHK01021831">
    <property type="protein sequence ID" value="CAD9699356.1"/>
    <property type="molecule type" value="Transcribed_RNA"/>
</dbReference>
<organism evidence="5">
    <name type="scientific">Mucochytrium quahogii</name>
    <dbReference type="NCBI Taxonomy" id="96639"/>
    <lineage>
        <taxon>Eukaryota</taxon>
        <taxon>Sar</taxon>
        <taxon>Stramenopiles</taxon>
        <taxon>Bigyra</taxon>
        <taxon>Labyrinthulomycetes</taxon>
        <taxon>Thraustochytrida</taxon>
        <taxon>Thraustochytriidae</taxon>
        <taxon>Mucochytrium</taxon>
    </lineage>
</organism>
<reference evidence="5" key="1">
    <citation type="submission" date="2021-01" db="EMBL/GenBank/DDBJ databases">
        <authorList>
            <person name="Corre E."/>
            <person name="Pelletier E."/>
            <person name="Niang G."/>
            <person name="Scheremetjew M."/>
            <person name="Finn R."/>
            <person name="Kale V."/>
            <person name="Holt S."/>
            <person name="Cochrane G."/>
            <person name="Meng A."/>
            <person name="Brown T."/>
            <person name="Cohen L."/>
        </authorList>
    </citation>
    <scope>NUCLEOTIDE SEQUENCE</scope>
    <source>
        <strain evidence="5">NY070348D</strain>
    </source>
</reference>
<gene>
    <name evidence="5" type="ORF">QSP1433_LOCUS13881</name>
</gene>
<dbReference type="SMART" id="SM00248">
    <property type="entry name" value="ANK"/>
    <property type="match status" value="5"/>
</dbReference>
<dbReference type="InterPro" id="IPR036770">
    <property type="entry name" value="Ankyrin_rpt-contain_sf"/>
</dbReference>
<dbReference type="GO" id="GO:0085020">
    <property type="term" value="P:protein K6-linked ubiquitination"/>
    <property type="evidence" value="ECO:0007669"/>
    <property type="project" value="TreeGrafter"/>
</dbReference>
<dbReference type="SUPFAM" id="SSF48403">
    <property type="entry name" value="Ankyrin repeat"/>
    <property type="match status" value="1"/>
</dbReference>
<dbReference type="GO" id="GO:0004842">
    <property type="term" value="F:ubiquitin-protein transferase activity"/>
    <property type="evidence" value="ECO:0007669"/>
    <property type="project" value="TreeGrafter"/>
</dbReference>
<evidence type="ECO:0000313" key="5">
    <source>
        <dbReference type="EMBL" id="CAD9699356.1"/>
    </source>
</evidence>
<name>A0A7S2WP25_9STRA</name>
<evidence type="ECO:0000256" key="2">
    <source>
        <dbReference type="ARBA" id="ARBA00023043"/>
    </source>
</evidence>
<keyword evidence="4" id="KW-0175">Coiled coil</keyword>
<feature type="repeat" description="ANK" evidence="3">
    <location>
        <begin position="47"/>
        <end position="79"/>
    </location>
</feature>
<sequence>MGDDEVSLGPAFLEACGAGRTDVVKSLLEDHNFDVNSVIGDEQAGNVGTTGMHIACNLGHQDCVRALFKAGARVDIKDSNGKVALDVATNEIRNVFQQELLQRVMTGDLQGVKDLIAGGVDVDVGDGTKDDSSILHWAASFGQDHSMLEVLVAAGANVNKKNSSGRTPLHEACENNHVDSVHALIKLGSNRSILDENNCAPLDVAPNKDMVGHLFTDEQNQEQGNNQEQRNDADVGEEQIVVDTGEHPEVEEVGSVAGKRTDVSEVLELRRMNEEKDMMIITLRETVEMLLSDNRDNGVLKYIHKLQDEFRKVNAQLQRVEDHKEHLQSMYIKCDTELERVLRDNAMLRSALHEKEQRVLELLEEEKPASATKIVDQKENGEEKQTANLLNQRRESKLNERNDSIEMILLERDRLAQDLESERRLRFTEARLHLGYASQLREQLQTAQEALVNLQRSDAAGNGKVGDGELTDDHQATRGVFSSIFHTIFGEEDEEDEYESDSSVDA</sequence>
<dbReference type="InterPro" id="IPR002110">
    <property type="entry name" value="Ankyrin_rpt"/>
</dbReference>
<evidence type="ECO:0000256" key="1">
    <source>
        <dbReference type="ARBA" id="ARBA00022737"/>
    </source>
</evidence>
<dbReference type="PANTHER" id="PTHR24171">
    <property type="entry name" value="ANKYRIN REPEAT DOMAIN-CONTAINING PROTEIN 39-RELATED"/>
    <property type="match status" value="1"/>
</dbReference>
<dbReference type="Gene3D" id="1.25.40.20">
    <property type="entry name" value="Ankyrin repeat-containing domain"/>
    <property type="match status" value="2"/>
</dbReference>
<dbReference type="AlphaFoldDB" id="A0A7S2WP25"/>
<dbReference type="PROSITE" id="PS50297">
    <property type="entry name" value="ANK_REP_REGION"/>
    <property type="match status" value="3"/>
</dbReference>
<dbReference type="PANTHER" id="PTHR24171:SF8">
    <property type="entry name" value="BRCA1-ASSOCIATED RING DOMAIN PROTEIN 1"/>
    <property type="match status" value="1"/>
</dbReference>
<keyword evidence="2 3" id="KW-0040">ANK repeat</keyword>